<proteinExistence type="predicted"/>
<dbReference type="Proteomes" id="UP000681526">
    <property type="component" value="Unassembled WGS sequence"/>
</dbReference>
<evidence type="ECO:0000259" key="2">
    <source>
        <dbReference type="Pfam" id="PF11795"/>
    </source>
</evidence>
<gene>
    <name evidence="3" type="primary">txxe 3053</name>
    <name evidence="3" type="ORF">TXXE_15330</name>
</gene>
<name>A0ABM8V724_THEXY</name>
<dbReference type="Pfam" id="PF11795">
    <property type="entry name" value="DUF3322"/>
    <property type="match status" value="1"/>
</dbReference>
<dbReference type="InterPro" id="IPR036078">
    <property type="entry name" value="Spo11/TopoVI_A_sf"/>
</dbReference>
<evidence type="ECO:0008006" key="5">
    <source>
        <dbReference type="Google" id="ProtNLM"/>
    </source>
</evidence>
<evidence type="ECO:0000313" key="4">
    <source>
        <dbReference type="Proteomes" id="UP000681526"/>
    </source>
</evidence>
<dbReference type="Pfam" id="PF09983">
    <property type="entry name" value="JetD_C"/>
    <property type="match status" value="1"/>
</dbReference>
<dbReference type="InterPro" id="IPR024534">
    <property type="entry name" value="JetD_C"/>
</dbReference>
<dbReference type="SUPFAM" id="SSF56726">
    <property type="entry name" value="DNA topoisomerase IV, alpha subunit"/>
    <property type="match status" value="1"/>
</dbReference>
<dbReference type="Gene3D" id="3.40.1360.10">
    <property type="match status" value="1"/>
</dbReference>
<accession>A0ABM8V724</accession>
<organism evidence="3 4">
    <name type="scientific">Thermobacillus xylanilyticus</name>
    <dbReference type="NCBI Taxonomy" id="76633"/>
    <lineage>
        <taxon>Bacteria</taxon>
        <taxon>Bacillati</taxon>
        <taxon>Bacillota</taxon>
        <taxon>Bacilli</taxon>
        <taxon>Bacillales</taxon>
        <taxon>Paenibacillaceae</taxon>
        <taxon>Thermobacillus</taxon>
    </lineage>
</organism>
<reference evidence="3 4" key="1">
    <citation type="submission" date="2021-04" db="EMBL/GenBank/DDBJ databases">
        <authorList>
            <person name="Rakotoarivonina H."/>
        </authorList>
    </citation>
    <scope>NUCLEOTIDE SEQUENCE [LARGE SCALE GENOMIC DNA]</scope>
    <source>
        <strain evidence="3 4">XE</strain>
    </source>
</reference>
<feature type="domain" description="Wadjet protein JetD C-terminal" evidence="1">
    <location>
        <begin position="269"/>
        <end position="430"/>
    </location>
</feature>
<keyword evidence="4" id="KW-1185">Reference proteome</keyword>
<evidence type="ECO:0000313" key="3">
    <source>
        <dbReference type="EMBL" id="CAG5091245.1"/>
    </source>
</evidence>
<comment type="caution">
    <text evidence="3">The sequence shown here is derived from an EMBL/GenBank/DDBJ whole genome shotgun (WGS) entry which is preliminary data.</text>
</comment>
<dbReference type="EMBL" id="CAJRAY010000080">
    <property type="protein sequence ID" value="CAG5091245.1"/>
    <property type="molecule type" value="Genomic_DNA"/>
</dbReference>
<protein>
    <recommendedName>
        <fullName evidence="5">Wadjet protein JetD C-terminal domain-containing protein</fullName>
    </recommendedName>
</protein>
<sequence length="438" mass="50236">MMDRDAWSETEYKKEFGRRLLAQLIRKYESSKAFASGDPVKQKPQVSFANGPFQVEYEDEMDFRKKEWIHEVVESLASRGIVAVKWEKFREGRQLAKVYLEPDRVEAAYELAGATPRQKKMERLRDILKTLDHHPWEWVAQWSREAVSALNQRKSASLDLDDPEGYERLADVLRELPKLEDDIPKRVLSHRLFQNSKTFERLVERRLVHLIQTRSGIEYDSDADALESVGIADQPRSVWIAGALRCSIGNHPVSLAMFPGGIGLSRDTVRAMTIDEVGGLRIVLIENLTSWHQWVKERQGADEVVVYTGGFPNRAVQQLLRKLGGYVYGDSREEGRRFGAVGGLPVYHWGDMDAGGIQIFEFLRIHFFPDLEPLGMDEQSFLRNAGAGMEYSRSYAKKLKDMLANERFARWHGLIRLMLVHGKRIEQESMAIPADLFG</sequence>
<evidence type="ECO:0000259" key="1">
    <source>
        <dbReference type="Pfam" id="PF09983"/>
    </source>
</evidence>
<feature type="domain" description="DUF3322" evidence="2">
    <location>
        <begin position="20"/>
        <end position="201"/>
    </location>
</feature>
<dbReference type="InterPro" id="IPR024537">
    <property type="entry name" value="DUF3322"/>
</dbReference>